<evidence type="ECO:0000256" key="1">
    <source>
        <dbReference type="ARBA" id="ARBA00004496"/>
    </source>
</evidence>
<dbReference type="GO" id="GO:0006282">
    <property type="term" value="P:regulation of DNA repair"/>
    <property type="evidence" value="ECO:0007669"/>
    <property type="project" value="UniProtKB-UniRule"/>
</dbReference>
<name>A0AAE3A8P7_9FIRM</name>
<comment type="similarity">
    <text evidence="2 5">Belongs to the RecX family.</text>
</comment>
<feature type="compositionally biased region" description="Basic and acidic residues" evidence="6">
    <location>
        <begin position="1"/>
        <end position="20"/>
    </location>
</feature>
<accession>A0AAE3A8P7</accession>
<comment type="function">
    <text evidence="5">Modulates RecA activity.</text>
</comment>
<dbReference type="InterPro" id="IPR003783">
    <property type="entry name" value="Regulatory_RecX"/>
</dbReference>
<organism evidence="10 11">
    <name type="scientific">Hominiventricola filiformis</name>
    <dbReference type="NCBI Taxonomy" id="2885352"/>
    <lineage>
        <taxon>Bacteria</taxon>
        <taxon>Bacillati</taxon>
        <taxon>Bacillota</taxon>
        <taxon>Clostridia</taxon>
        <taxon>Lachnospirales</taxon>
        <taxon>Lachnospiraceae</taxon>
        <taxon>Hominiventricola</taxon>
    </lineage>
</organism>
<evidence type="ECO:0000256" key="6">
    <source>
        <dbReference type="SAM" id="MobiDB-lite"/>
    </source>
</evidence>
<reference evidence="10 11" key="1">
    <citation type="submission" date="2021-10" db="EMBL/GenBank/DDBJ databases">
        <title>Anaerobic single-cell dispensing facilitates the cultivation of human gut bacteria.</title>
        <authorList>
            <person name="Afrizal A."/>
        </authorList>
    </citation>
    <scope>NUCLEOTIDE SEQUENCE [LARGE SCALE GENOMIC DNA]</scope>
    <source>
        <strain evidence="10 11">CLA-AA-H276</strain>
    </source>
</reference>
<dbReference type="Pfam" id="PF21982">
    <property type="entry name" value="RecX_HTH1"/>
    <property type="match status" value="1"/>
</dbReference>
<evidence type="ECO:0000256" key="3">
    <source>
        <dbReference type="ARBA" id="ARBA00018111"/>
    </source>
</evidence>
<dbReference type="Pfam" id="PF21981">
    <property type="entry name" value="RecX_HTH3"/>
    <property type="match status" value="1"/>
</dbReference>
<dbReference type="InterPro" id="IPR053926">
    <property type="entry name" value="RecX_HTH_1st"/>
</dbReference>
<dbReference type="RefSeq" id="WP_308458891.1">
    <property type="nucleotide sequence ID" value="NZ_JAJEPS010000003.1"/>
</dbReference>
<evidence type="ECO:0000259" key="7">
    <source>
        <dbReference type="Pfam" id="PF02631"/>
    </source>
</evidence>
<evidence type="ECO:0000256" key="2">
    <source>
        <dbReference type="ARBA" id="ARBA00009695"/>
    </source>
</evidence>
<dbReference type="PANTHER" id="PTHR33602">
    <property type="entry name" value="REGULATORY PROTEIN RECX FAMILY PROTEIN"/>
    <property type="match status" value="1"/>
</dbReference>
<sequence length="175" mass="21163">MDYRYRKNSDRQKPEQKLPKTDQTSNCRKARLKALKILERMDRTEAQLREKLLQAEFSPELVEDAIAYVKSYGYIDDERYVRNYIEYRREQKSRRQLEQELQYRKGVPQELIQKVYEDLEPADEKPLIRRFLEKKGYRPEITDEKTRRKLIAALLRKGFRMGDVLAVLRETDGWS</sequence>
<evidence type="ECO:0000313" key="11">
    <source>
        <dbReference type="Proteomes" id="UP001198220"/>
    </source>
</evidence>
<dbReference type="Proteomes" id="UP001198220">
    <property type="component" value="Unassembled WGS sequence"/>
</dbReference>
<dbReference type="InterPro" id="IPR053924">
    <property type="entry name" value="RecX_HTH_2nd"/>
</dbReference>
<evidence type="ECO:0000259" key="9">
    <source>
        <dbReference type="Pfam" id="PF21982"/>
    </source>
</evidence>
<dbReference type="PANTHER" id="PTHR33602:SF1">
    <property type="entry name" value="REGULATORY PROTEIN RECX FAMILY PROTEIN"/>
    <property type="match status" value="1"/>
</dbReference>
<protein>
    <recommendedName>
        <fullName evidence="3 5">Regulatory protein RecX</fullName>
    </recommendedName>
</protein>
<dbReference type="InterPro" id="IPR053925">
    <property type="entry name" value="RecX_HTH_3rd"/>
</dbReference>
<dbReference type="Gene3D" id="1.10.10.10">
    <property type="entry name" value="Winged helix-like DNA-binding domain superfamily/Winged helix DNA-binding domain"/>
    <property type="match status" value="2"/>
</dbReference>
<evidence type="ECO:0000256" key="5">
    <source>
        <dbReference type="HAMAP-Rule" id="MF_01114"/>
    </source>
</evidence>
<keyword evidence="4 5" id="KW-0963">Cytoplasm</keyword>
<dbReference type="AlphaFoldDB" id="A0AAE3A8P7"/>
<feature type="domain" description="RecX third three-helical" evidence="8">
    <location>
        <begin position="128"/>
        <end position="168"/>
    </location>
</feature>
<evidence type="ECO:0000259" key="8">
    <source>
        <dbReference type="Pfam" id="PF21981"/>
    </source>
</evidence>
<dbReference type="InterPro" id="IPR036388">
    <property type="entry name" value="WH-like_DNA-bd_sf"/>
</dbReference>
<dbReference type="EMBL" id="JAJEPS010000003">
    <property type="protein sequence ID" value="MCC2125468.1"/>
    <property type="molecule type" value="Genomic_DNA"/>
</dbReference>
<keyword evidence="11" id="KW-1185">Reference proteome</keyword>
<feature type="domain" description="RecX second three-helical" evidence="7">
    <location>
        <begin position="76"/>
        <end position="114"/>
    </location>
</feature>
<comment type="caution">
    <text evidence="10">The sequence shown here is derived from an EMBL/GenBank/DDBJ whole genome shotgun (WGS) entry which is preliminary data.</text>
</comment>
<evidence type="ECO:0000313" key="10">
    <source>
        <dbReference type="EMBL" id="MCC2125468.1"/>
    </source>
</evidence>
<dbReference type="GO" id="GO:0005737">
    <property type="term" value="C:cytoplasm"/>
    <property type="evidence" value="ECO:0007669"/>
    <property type="project" value="UniProtKB-SubCell"/>
</dbReference>
<feature type="domain" description="RecX first three-helical" evidence="9">
    <location>
        <begin position="30"/>
        <end position="68"/>
    </location>
</feature>
<feature type="region of interest" description="Disordered" evidence="6">
    <location>
        <begin position="1"/>
        <end position="25"/>
    </location>
</feature>
<gene>
    <name evidence="5" type="primary">recX</name>
    <name evidence="10" type="ORF">LKD36_04660</name>
</gene>
<comment type="subcellular location">
    <subcellularLocation>
        <location evidence="1 5">Cytoplasm</location>
    </subcellularLocation>
</comment>
<dbReference type="HAMAP" id="MF_01114">
    <property type="entry name" value="RecX"/>
    <property type="match status" value="1"/>
</dbReference>
<evidence type="ECO:0000256" key="4">
    <source>
        <dbReference type="ARBA" id="ARBA00022490"/>
    </source>
</evidence>
<dbReference type="Pfam" id="PF02631">
    <property type="entry name" value="RecX_HTH2"/>
    <property type="match status" value="1"/>
</dbReference>
<proteinExistence type="inferred from homology"/>